<gene>
    <name evidence="2" type="ORF">D3H65_11825</name>
</gene>
<keyword evidence="3" id="KW-1185">Reference proteome</keyword>
<reference evidence="2 3" key="1">
    <citation type="submission" date="2018-09" db="EMBL/GenBank/DDBJ databases">
        <title>Genome sequencing of strain 6GH32-13.</title>
        <authorList>
            <person name="Weon H.-Y."/>
            <person name="Heo J."/>
            <person name="Kwon S.-W."/>
        </authorList>
    </citation>
    <scope>NUCLEOTIDE SEQUENCE [LARGE SCALE GENOMIC DNA]</scope>
    <source>
        <strain evidence="2 3">5GH32-13</strain>
    </source>
</reference>
<dbReference type="AlphaFoldDB" id="A0A3B7MKB5"/>
<sequence length="185" mass="20707">MKVYPKSLLHPLVLLFCLLFTVNSQARQQGNDLRIVLIRHAEKASAGPELSCQGINRSKALPPVLHAKIGLPVIIYVPQSSATQHARMRQTILPFTEKYHLPLNDDYKVGDIKGVAKNIRKQTGTVLVVWEHKSLVDIAKQLGVKEELNWDADDFDSIWIITFSKKGKARLAIDQEGLHPSAKCP</sequence>
<dbReference type="EMBL" id="CP032157">
    <property type="protein sequence ID" value="AXY74628.1"/>
    <property type="molecule type" value="Genomic_DNA"/>
</dbReference>
<evidence type="ECO:0000313" key="3">
    <source>
        <dbReference type="Proteomes" id="UP000263900"/>
    </source>
</evidence>
<dbReference type="KEGG" id="pseg:D3H65_11825"/>
<dbReference type="Proteomes" id="UP000263900">
    <property type="component" value="Chromosome"/>
</dbReference>
<evidence type="ECO:0000256" key="1">
    <source>
        <dbReference type="SAM" id="SignalP"/>
    </source>
</evidence>
<feature type="signal peptide" evidence="1">
    <location>
        <begin position="1"/>
        <end position="26"/>
    </location>
</feature>
<evidence type="ECO:0000313" key="2">
    <source>
        <dbReference type="EMBL" id="AXY74628.1"/>
    </source>
</evidence>
<accession>A0A3B7MKB5</accession>
<keyword evidence="1" id="KW-0732">Signal</keyword>
<organism evidence="2 3">
    <name type="scientific">Paraflavitalea soli</name>
    <dbReference type="NCBI Taxonomy" id="2315862"/>
    <lineage>
        <taxon>Bacteria</taxon>
        <taxon>Pseudomonadati</taxon>
        <taxon>Bacteroidota</taxon>
        <taxon>Chitinophagia</taxon>
        <taxon>Chitinophagales</taxon>
        <taxon>Chitinophagaceae</taxon>
        <taxon>Paraflavitalea</taxon>
    </lineage>
</organism>
<protein>
    <submittedName>
        <fullName evidence="2">Histidine phosphatase family protein</fullName>
    </submittedName>
</protein>
<proteinExistence type="predicted"/>
<dbReference type="OrthoDB" id="8448116at2"/>
<dbReference type="RefSeq" id="WP_119050513.1">
    <property type="nucleotide sequence ID" value="NZ_CP032157.1"/>
</dbReference>
<name>A0A3B7MKB5_9BACT</name>
<feature type="chain" id="PRO_5017663643" evidence="1">
    <location>
        <begin position="27"/>
        <end position="185"/>
    </location>
</feature>